<dbReference type="AlphaFoldDB" id="A0A3D9ZGC0"/>
<evidence type="ECO:0000313" key="2">
    <source>
        <dbReference type="Proteomes" id="UP000256913"/>
    </source>
</evidence>
<dbReference type="OrthoDB" id="3354731at2"/>
<proteinExistence type="predicted"/>
<dbReference type="EMBL" id="QUMQ01000001">
    <property type="protein sequence ID" value="REF95899.1"/>
    <property type="molecule type" value="Genomic_DNA"/>
</dbReference>
<reference evidence="1 2" key="1">
    <citation type="submission" date="2018-08" db="EMBL/GenBank/DDBJ databases">
        <title>Sequencing the genomes of 1000 actinobacteria strains.</title>
        <authorList>
            <person name="Klenk H.-P."/>
        </authorList>
    </citation>
    <scope>NUCLEOTIDE SEQUENCE [LARGE SCALE GENOMIC DNA]</scope>
    <source>
        <strain evidence="1 2">DSM 44099</strain>
    </source>
</reference>
<protein>
    <submittedName>
        <fullName evidence="1">Uncharacterized protein</fullName>
    </submittedName>
</protein>
<sequence>MTRSAFDSVHIDPPPSDEQHDLLFSAADLARRIPNLTHLSLIVDGDRTFSIDQTDTDQQQRKQARLAAQGVVGVCLDLHDKLQVARTGALVRLVLETPAGAALAYTIPRRGHLVGFCLRDPHLPAEPSLAVAPEVQEADRALAGLAAEARELFELSDQNPGGFQPIAPSAVLPPPTGSPVITGNAHARLLSICREAIDERLQYVLYLSNDGTAFAVDCFGGLDLPETHGDTSPARLRRVYWGFHTDLDGDLRDLRRLVYPVLGRAARAVVLDVEDGAVITRWLGGGRQVVGVTLVQAYVASVEDRFAELCGRLDEAG</sequence>
<dbReference type="Proteomes" id="UP000256913">
    <property type="component" value="Unassembled WGS sequence"/>
</dbReference>
<comment type="caution">
    <text evidence="1">The sequence shown here is derived from an EMBL/GenBank/DDBJ whole genome shotgun (WGS) entry which is preliminary data.</text>
</comment>
<organism evidence="1 2">
    <name type="scientific">Asanoa ferruginea</name>
    <dbReference type="NCBI Taxonomy" id="53367"/>
    <lineage>
        <taxon>Bacteria</taxon>
        <taxon>Bacillati</taxon>
        <taxon>Actinomycetota</taxon>
        <taxon>Actinomycetes</taxon>
        <taxon>Micromonosporales</taxon>
        <taxon>Micromonosporaceae</taxon>
        <taxon>Asanoa</taxon>
    </lineage>
</organism>
<name>A0A3D9ZGC0_9ACTN</name>
<dbReference type="RefSeq" id="WP_147315461.1">
    <property type="nucleotide sequence ID" value="NZ_BONB01000038.1"/>
</dbReference>
<keyword evidence="2" id="KW-1185">Reference proteome</keyword>
<evidence type="ECO:0000313" key="1">
    <source>
        <dbReference type="EMBL" id="REF95899.1"/>
    </source>
</evidence>
<accession>A0A3D9ZGC0</accession>
<gene>
    <name evidence="1" type="ORF">DFJ67_1862</name>
</gene>